<accession>A0A165BNR5</accession>
<dbReference type="EMBL" id="KV426430">
    <property type="protein sequence ID" value="KZV80977.1"/>
    <property type="molecule type" value="Genomic_DNA"/>
</dbReference>
<dbReference type="EMBL" id="KV426580">
    <property type="protein sequence ID" value="KZV79669.1"/>
    <property type="molecule type" value="Genomic_DNA"/>
</dbReference>
<proteinExistence type="predicted"/>
<evidence type="ECO:0000313" key="3">
    <source>
        <dbReference type="Proteomes" id="UP000077266"/>
    </source>
</evidence>
<reference evidence="2 3" key="1">
    <citation type="journal article" date="2016" name="Mol. Biol. Evol.">
        <title>Comparative Genomics of Early-Diverging Mushroom-Forming Fungi Provides Insights into the Origins of Lignocellulose Decay Capabilities.</title>
        <authorList>
            <person name="Nagy L.G."/>
            <person name="Riley R."/>
            <person name="Tritt A."/>
            <person name="Adam C."/>
            <person name="Daum C."/>
            <person name="Floudas D."/>
            <person name="Sun H."/>
            <person name="Yadav J.S."/>
            <person name="Pangilinan J."/>
            <person name="Larsson K.H."/>
            <person name="Matsuura K."/>
            <person name="Barry K."/>
            <person name="Labutti K."/>
            <person name="Kuo R."/>
            <person name="Ohm R.A."/>
            <person name="Bhattacharya S.S."/>
            <person name="Shirouzu T."/>
            <person name="Yoshinaga Y."/>
            <person name="Martin F.M."/>
            <person name="Grigoriev I.V."/>
            <person name="Hibbett D.S."/>
        </authorList>
    </citation>
    <scope>NUCLEOTIDE SEQUENCE [LARGE SCALE GENOMIC DNA]</scope>
    <source>
        <strain evidence="2 3">HHB12029</strain>
    </source>
</reference>
<sequence length="61" mass="6724">MVSCTQGLHALSTSFKETRRVSRGITKRETPAIELRLLEGRANNMDVTQGSAAQERQSAAY</sequence>
<organism evidence="2 3">
    <name type="scientific">Exidia glandulosa HHB12029</name>
    <dbReference type="NCBI Taxonomy" id="1314781"/>
    <lineage>
        <taxon>Eukaryota</taxon>
        <taxon>Fungi</taxon>
        <taxon>Dikarya</taxon>
        <taxon>Basidiomycota</taxon>
        <taxon>Agaricomycotina</taxon>
        <taxon>Agaricomycetes</taxon>
        <taxon>Auriculariales</taxon>
        <taxon>Exidiaceae</taxon>
        <taxon>Exidia</taxon>
    </lineage>
</organism>
<evidence type="ECO:0000313" key="2">
    <source>
        <dbReference type="EMBL" id="KZV80977.1"/>
    </source>
</evidence>
<protein>
    <submittedName>
        <fullName evidence="2">Uncharacterized protein</fullName>
    </submittedName>
</protein>
<gene>
    <name evidence="2" type="ORF">EXIGLDRAFT_731983</name>
    <name evidence="1" type="ORF">EXIGLDRAFT_734474</name>
</gene>
<keyword evidence="3" id="KW-1185">Reference proteome</keyword>
<dbReference type="AlphaFoldDB" id="A0A165BNR5"/>
<dbReference type="Proteomes" id="UP000077266">
    <property type="component" value="Unassembled WGS sequence"/>
</dbReference>
<name>A0A165BNR5_EXIGL</name>
<evidence type="ECO:0000313" key="1">
    <source>
        <dbReference type="EMBL" id="KZV79669.1"/>
    </source>
</evidence>